<organism evidence="2 3">
    <name type="scientific">Penicillium hetheringtonii</name>
    <dbReference type="NCBI Taxonomy" id="911720"/>
    <lineage>
        <taxon>Eukaryota</taxon>
        <taxon>Fungi</taxon>
        <taxon>Dikarya</taxon>
        <taxon>Ascomycota</taxon>
        <taxon>Pezizomycotina</taxon>
        <taxon>Eurotiomycetes</taxon>
        <taxon>Eurotiomycetidae</taxon>
        <taxon>Eurotiales</taxon>
        <taxon>Aspergillaceae</taxon>
        <taxon>Penicillium</taxon>
    </lineage>
</organism>
<feature type="region of interest" description="Disordered" evidence="1">
    <location>
        <begin position="1"/>
        <end position="90"/>
    </location>
</feature>
<reference evidence="2 3" key="1">
    <citation type="journal article" date="2023" name="IMA Fungus">
        <title>Comparative genomic study of the Penicillium genus elucidates a diverse pangenome and 15 lateral gene transfer events.</title>
        <authorList>
            <person name="Petersen C."/>
            <person name="Sorensen T."/>
            <person name="Nielsen M.R."/>
            <person name="Sondergaard T.E."/>
            <person name="Sorensen J.L."/>
            <person name="Fitzpatrick D.A."/>
            <person name="Frisvad J.C."/>
            <person name="Nielsen K.L."/>
        </authorList>
    </citation>
    <scope>NUCLEOTIDE SEQUENCE [LARGE SCALE GENOMIC DNA]</scope>
    <source>
        <strain evidence="2 3">IBT 29057</strain>
    </source>
</reference>
<gene>
    <name evidence="2" type="ORF">N7450_001732</name>
</gene>
<dbReference type="EMBL" id="JAQJAC010000001">
    <property type="protein sequence ID" value="KAJ5600665.1"/>
    <property type="molecule type" value="Genomic_DNA"/>
</dbReference>
<evidence type="ECO:0000313" key="3">
    <source>
        <dbReference type="Proteomes" id="UP001216150"/>
    </source>
</evidence>
<dbReference type="AlphaFoldDB" id="A0AAD6E4N1"/>
<keyword evidence="3" id="KW-1185">Reference proteome</keyword>
<dbReference type="Proteomes" id="UP001216150">
    <property type="component" value="Unassembled WGS sequence"/>
</dbReference>
<name>A0AAD6E4N1_9EURO</name>
<feature type="compositionally biased region" description="Basic and acidic residues" evidence="1">
    <location>
        <begin position="69"/>
        <end position="90"/>
    </location>
</feature>
<sequence>MPRRRGTRNSPEDINASSGQASKSHYSSEPSSSTTQSYETPATSAPSSRGNNSGPGEKRKRGTETSDLESSKHEYGTKKEKSLARVSPWDKTERHRVNVEDLDLDVSYEEFVDLEPEPEPELPARQERWQHHGSEPLIDIDSLPADWNTREPNLDPNDIDGQIVRCKERIVDNIMPHFFQLRLKDYQKKKDALVLRDKHEPKGLDDRVYKRIKTLKQTRAHLVEHGDENHQIQNIDKILDAYRSRKIKWTGLVTYWSEGVQLCEPRPFHWDEFEAINAAHSGQSAFWVEGFFGPGMGHSYGSITIPPDPRYQWVYMYNLAVRIPGYQWWTELQFVYDTGSSIMIFNAECIDRMMGPYHPGIAGIPEPALPCMGHVGLITAMGGVNRPVYEIEACLLNDAGNRRLTNWIRVPVCLAGIGGSPPCDTPLDGPFLNYLMFVGCVPNGTGEFVVSTSKTKFNLTSSLPENKREVPPALRAYGNLGKVPRGTVYHTQKHIGQLGKQATLKKAPKRIPPKE</sequence>
<evidence type="ECO:0000313" key="2">
    <source>
        <dbReference type="EMBL" id="KAJ5600665.1"/>
    </source>
</evidence>
<feature type="compositionally biased region" description="Low complexity" evidence="1">
    <location>
        <begin position="22"/>
        <end position="41"/>
    </location>
</feature>
<proteinExistence type="predicted"/>
<comment type="caution">
    <text evidence="2">The sequence shown here is derived from an EMBL/GenBank/DDBJ whole genome shotgun (WGS) entry which is preliminary data.</text>
</comment>
<protein>
    <submittedName>
        <fullName evidence="2">Uncharacterized protein</fullName>
    </submittedName>
</protein>
<evidence type="ECO:0000256" key="1">
    <source>
        <dbReference type="SAM" id="MobiDB-lite"/>
    </source>
</evidence>
<feature type="compositionally biased region" description="Polar residues" evidence="1">
    <location>
        <begin position="42"/>
        <end position="54"/>
    </location>
</feature>
<accession>A0AAD6E4N1</accession>